<dbReference type="Pfam" id="PF12849">
    <property type="entry name" value="PBP_like_2"/>
    <property type="match status" value="1"/>
</dbReference>
<evidence type="ECO:0000259" key="3">
    <source>
        <dbReference type="PROSITE" id="PS50011"/>
    </source>
</evidence>
<dbReference type="Gene3D" id="1.10.510.10">
    <property type="entry name" value="Transferase(Phosphotransferase) domain 1"/>
    <property type="match status" value="1"/>
</dbReference>
<sequence length="814" mass="92966">MVRPPQRPIPKTRTAKAIRESTIATAQHRVRRVGYNAFAPVYRFLPLWVVRLLPFIREDVRDLLRRRKRGEEIPQDTDDIETLDTPPQLAEVSPGVLNPYPKYRCTHGNPLFCPLANSSPTAAEPQALTCLQCGFPAILPTKSEIIGNQGRYRIVNFIGSRGLGRLYQAVQTNNNKTVIIKEYLLPQRHFNPQEEQQTKTVFENVAGLVPADGRVQDFRLLVPSEAIADRHQPRCYTVTHTLSNSYPSVRSYLRQFGAMTPHQVRHFLDQVLQSLEPLHTQKYRLPSGQIHSLVAHGNLSLDTILILPIEQHQFHRPQFLVYIADLTLTEKPFQPGLTTVSQADPSLDLRALGAIAFDLLKGNWQHNLTSPVDTRGQTFRYQFPEDWPETYPPLQQFILRLLGFNIPFENAKAAREALPQIPEIDHNYQAIALEKEDTKRPFPRLWILLLLLLAFLGVIGIWRLLYRPSIVLADHRFLPCCIKDIAAIPKGRFSYTANENGVWNYAIRQRNLVEKGKTLEEELQQRIPQMKLVYKPQPTTEKTLAKVRNQEVDFAITSLIQDLDRDLNAIPFAYDGLAVFVAFSYQRRQNSLPHNLNGQISIKQLRQLYTGEINNWKQLGGPDLPVQLYIPTDAEAIRIFEERVLQTERAIDQFRRLWQSSPSDNFITTETNVNRIRQIPTFQAMRRVLQDFEEREIGSLSFGPLSQVFQQCSVYPLAIAEGLRPAVQPLSQHNNQPITPATDLCNDKGSYHPSVEKFQTGQYPLAYSLAVVYSFDNSLSPVGQKFAEIMKTEEAQNLLIKTGLVPLQNLNPNP</sequence>
<dbReference type="InterPro" id="IPR000719">
    <property type="entry name" value="Prot_kinase_dom"/>
</dbReference>
<evidence type="ECO:0000313" key="5">
    <source>
        <dbReference type="Proteomes" id="UP001387447"/>
    </source>
</evidence>
<reference evidence="4 5" key="1">
    <citation type="journal article" date="2024" name="Front. Microbiol.">
        <title>Transcriptomic insights into the dominance of two phototrophs throughout the water column of a tropical hypersaline-alkaline crater lake (Dziani Dzaha, Mayotte).</title>
        <authorList>
            <person name="Duperron S."/>
            <person name="Halary S."/>
            <person name="Bouly J.-P."/>
            <person name="Roussel T."/>
            <person name="Hugoni M."/>
            <person name="Bruto M."/>
            <person name="Oger P."/>
            <person name="Duval C."/>
            <person name="Woo A."/>
            <person name="Jezequiel D."/>
            <person name="Ader M."/>
            <person name="Leboulanger C."/>
            <person name="Agogue H."/>
            <person name="Grossi V."/>
            <person name="Trousselier M."/>
            <person name="Bernard C."/>
        </authorList>
    </citation>
    <scope>NUCLEOTIDE SEQUENCE [LARGE SCALE GENOMIC DNA]</scope>
    <source>
        <strain evidence="4 5">PMC 851.14</strain>
    </source>
</reference>
<keyword evidence="2" id="KW-1133">Transmembrane helix</keyword>
<dbReference type="InterPro" id="IPR050811">
    <property type="entry name" value="Phosphate_ABC_transporter"/>
</dbReference>
<keyword evidence="2" id="KW-0812">Transmembrane</keyword>
<keyword evidence="2" id="KW-0472">Membrane</keyword>
<dbReference type="SUPFAM" id="SSF53850">
    <property type="entry name" value="Periplasmic binding protein-like II"/>
    <property type="match status" value="1"/>
</dbReference>
<dbReference type="SUPFAM" id="SSF56112">
    <property type="entry name" value="Protein kinase-like (PK-like)"/>
    <property type="match status" value="1"/>
</dbReference>
<feature type="transmembrane region" description="Helical" evidence="2">
    <location>
        <begin position="445"/>
        <end position="466"/>
    </location>
</feature>
<accession>A0ABU9ENE5</accession>
<gene>
    <name evidence="4" type="ORF">AAEJ74_10940</name>
</gene>
<dbReference type="PANTHER" id="PTHR30570:SF1">
    <property type="entry name" value="PHOSPHATE-BINDING PROTEIN PSTS"/>
    <property type="match status" value="1"/>
</dbReference>
<dbReference type="InterPro" id="IPR011009">
    <property type="entry name" value="Kinase-like_dom_sf"/>
</dbReference>
<keyword evidence="5" id="KW-1185">Reference proteome</keyword>
<comment type="caution">
    <text evidence="4">The sequence shown here is derived from an EMBL/GenBank/DDBJ whole genome shotgun (WGS) entry which is preliminary data.</text>
</comment>
<evidence type="ECO:0000256" key="1">
    <source>
        <dbReference type="ARBA" id="ARBA00022729"/>
    </source>
</evidence>
<dbReference type="EMBL" id="JBBWYZ010000009">
    <property type="protein sequence ID" value="MEK9512185.1"/>
    <property type="molecule type" value="Genomic_DNA"/>
</dbReference>
<dbReference type="RefSeq" id="WP_006622191.1">
    <property type="nucleotide sequence ID" value="NZ_JBBWYZ010000009.1"/>
</dbReference>
<dbReference type="PANTHER" id="PTHR30570">
    <property type="entry name" value="PERIPLASMIC PHOSPHATE BINDING COMPONENT OF PHOSPHATE ABC TRANSPORTER"/>
    <property type="match status" value="1"/>
</dbReference>
<dbReference type="Proteomes" id="UP001387447">
    <property type="component" value="Unassembled WGS sequence"/>
</dbReference>
<proteinExistence type="predicted"/>
<dbReference type="PROSITE" id="PS50011">
    <property type="entry name" value="PROTEIN_KINASE_DOM"/>
    <property type="match status" value="1"/>
</dbReference>
<organism evidence="4 5">
    <name type="scientific">Limnospira fusiformis PMC 851.14</name>
    <dbReference type="NCBI Taxonomy" id="2219512"/>
    <lineage>
        <taxon>Bacteria</taxon>
        <taxon>Bacillati</taxon>
        <taxon>Cyanobacteriota</taxon>
        <taxon>Cyanophyceae</taxon>
        <taxon>Oscillatoriophycideae</taxon>
        <taxon>Oscillatoriales</taxon>
        <taxon>Sirenicapillariaceae</taxon>
        <taxon>Limnospira</taxon>
    </lineage>
</organism>
<dbReference type="Gene3D" id="3.30.200.20">
    <property type="entry name" value="Phosphorylase Kinase, domain 1"/>
    <property type="match status" value="1"/>
</dbReference>
<protein>
    <submittedName>
        <fullName evidence="4">Substrate-binding domain-containing protein</fullName>
    </submittedName>
</protein>
<feature type="domain" description="Protein kinase" evidence="3">
    <location>
        <begin position="152"/>
        <end position="429"/>
    </location>
</feature>
<dbReference type="InterPro" id="IPR024370">
    <property type="entry name" value="PBP_domain"/>
</dbReference>
<evidence type="ECO:0000256" key="2">
    <source>
        <dbReference type="SAM" id="Phobius"/>
    </source>
</evidence>
<keyword evidence="1" id="KW-0732">Signal</keyword>
<name>A0ABU9ENE5_LIMFS</name>
<evidence type="ECO:0000313" key="4">
    <source>
        <dbReference type="EMBL" id="MEK9512185.1"/>
    </source>
</evidence>
<dbReference type="Gene3D" id="3.40.190.10">
    <property type="entry name" value="Periplasmic binding protein-like II"/>
    <property type="match status" value="2"/>
</dbReference>